<name>A0ABZ3DAK6_9PROT</name>
<accession>A0ABZ3DAK6</accession>
<protein>
    <submittedName>
        <fullName evidence="1">Uncharacterized protein</fullName>
    </submittedName>
</protein>
<evidence type="ECO:0000313" key="1">
    <source>
        <dbReference type="EMBL" id="XAE44730.1"/>
    </source>
</evidence>
<gene>
    <name evidence="1" type="ORF">AAC691_10075</name>
</gene>
<evidence type="ECO:0000313" key="2">
    <source>
        <dbReference type="Proteomes" id="UP001449795"/>
    </source>
</evidence>
<organism evidence="1 2">
    <name type="scientific">Nguyenibacter vanlangensis</name>
    <dbReference type="NCBI Taxonomy" id="1216886"/>
    <lineage>
        <taxon>Bacteria</taxon>
        <taxon>Pseudomonadati</taxon>
        <taxon>Pseudomonadota</taxon>
        <taxon>Alphaproteobacteria</taxon>
        <taxon>Acetobacterales</taxon>
        <taxon>Acetobacteraceae</taxon>
        <taxon>Nguyenibacter</taxon>
    </lineage>
</organism>
<proteinExistence type="predicted"/>
<dbReference type="EMBL" id="CP152276">
    <property type="protein sequence ID" value="XAE44730.1"/>
    <property type="molecule type" value="Genomic_DNA"/>
</dbReference>
<dbReference type="Proteomes" id="UP001449795">
    <property type="component" value="Chromosome"/>
</dbReference>
<reference evidence="1 2" key="1">
    <citation type="submission" date="2024-04" db="EMBL/GenBank/DDBJ databases">
        <title>Complete genome sequence of Nguyenibacter vanlangesis HBCM-1154, a strain capable of nitrogen fixation, IAA production, and phosphorus solubilization isolated from sugarcane soil.</title>
        <authorList>
            <person name="MY HANH P."/>
        </authorList>
    </citation>
    <scope>NUCLEOTIDE SEQUENCE [LARGE SCALE GENOMIC DNA]</scope>
    <source>
        <strain evidence="1 2">HBCM 1154</strain>
    </source>
</reference>
<keyword evidence="2" id="KW-1185">Reference proteome</keyword>
<sequence>MTLTSQERNIVLELRDPSVLLHDALLPRLILLPDARRPDGEWRESSLTQSEAPPAYHALSWVLSWVRNRHF</sequence>
<dbReference type="RefSeq" id="WP_342629947.1">
    <property type="nucleotide sequence ID" value="NZ_CP152276.1"/>
</dbReference>